<dbReference type="InterPro" id="IPR028081">
    <property type="entry name" value="Leu-bd"/>
</dbReference>
<gene>
    <name evidence="4" type="ORF">HJG54_13960</name>
</gene>
<dbReference type="InterPro" id="IPR028082">
    <property type="entry name" value="Peripla_BP_I"/>
</dbReference>
<feature type="domain" description="Leucine-binding protein" evidence="3">
    <location>
        <begin position="303"/>
        <end position="621"/>
    </location>
</feature>
<dbReference type="AlphaFoldDB" id="A0AA97AKR6"/>
<evidence type="ECO:0000256" key="2">
    <source>
        <dbReference type="ARBA" id="ARBA00022729"/>
    </source>
</evidence>
<protein>
    <submittedName>
        <fullName evidence="4">Amino acid ABC transporter substrate-binding protein</fullName>
    </submittedName>
</protein>
<organism evidence="4">
    <name type="scientific">Leptolyngbya sp. NK1-12</name>
    <dbReference type="NCBI Taxonomy" id="2547451"/>
    <lineage>
        <taxon>Bacteria</taxon>
        <taxon>Bacillati</taxon>
        <taxon>Cyanobacteriota</taxon>
        <taxon>Cyanophyceae</taxon>
        <taxon>Leptolyngbyales</taxon>
        <taxon>Leptolyngbyaceae</taxon>
        <taxon>Leptolyngbya group</taxon>
        <taxon>Leptolyngbya</taxon>
    </lineage>
</organism>
<dbReference type="Pfam" id="PF13458">
    <property type="entry name" value="Peripla_BP_6"/>
    <property type="match status" value="1"/>
</dbReference>
<proteinExistence type="inferred from homology"/>
<sequence>MVSSYQQVIAQLGIDIELFLQRLEAGLYKKPLSQRDKEIICLFLLGYRRKQIAEKVNLCDAEVGNQLNANIYPRIADLMQVEQSEIANNWVLILNFLLNPAHGYRLNPATQLNSDNFQGSFGRQMFFYSPDQRIVQLQIKGTQRYQQGLYYQALLFFVKAWNEEQKIYGRGNPEICIYLNNCLIEYQKPFLEKQNIPIYTLAVVVPFHHNQGRVAAEILRGIAQIQSQVNFQNFDIPSLEMEFCQSAESDVGQNGKSDQAEQPKITRSNIFSVFGNAGPITSSKLALQIMVVNDPNHVYDPYNQTAERLASLAAQLNLSAVIGHYSSEMTQTALKFYSEKGIVLINASSTSDELSELDETMGFFRLTTHDRVSATSLIHYLATSSSGSGFKKAIKQVAIIYNENSGYSCSYRAAVKASLENHQNQLELQSEFGRLGGEFDEIQTYLTQIQQTGVDIVILIPDGGIEPNSLHNAGLISRLNLKNCMIVGPATFYQQNVLHWMYERSQRESNIAQNQLLACIPWHWYSEENGCNSPNALARYFCQLGSQLWGRANVTWRSATAFDAVLIILKTLEHQQENESLLVQMRRFFKVKNKAVKGVTGIVKFQENGNRIAPPAEIVAVQEVSEPQQEDGHIHAGTSVEIKKRWAWVHLRSMSKPE</sequence>
<reference evidence="4" key="1">
    <citation type="submission" date="2020-05" db="EMBL/GenBank/DDBJ databases">
        <authorList>
            <person name="Zhu T."/>
            <person name="Keshari N."/>
            <person name="Lu X."/>
        </authorList>
    </citation>
    <scope>NUCLEOTIDE SEQUENCE</scope>
    <source>
        <strain evidence="4">NK1-12</strain>
    </source>
</reference>
<dbReference type="InterPro" id="IPR051010">
    <property type="entry name" value="BCAA_transport"/>
</dbReference>
<keyword evidence="2" id="KW-0732">Signal</keyword>
<dbReference type="SUPFAM" id="SSF53822">
    <property type="entry name" value="Periplasmic binding protein-like I"/>
    <property type="match status" value="1"/>
</dbReference>
<dbReference type="PANTHER" id="PTHR30483:SF6">
    <property type="entry name" value="PERIPLASMIC BINDING PROTEIN OF ABC TRANSPORTER FOR NATURAL AMINO ACIDS"/>
    <property type="match status" value="1"/>
</dbReference>
<evidence type="ECO:0000256" key="1">
    <source>
        <dbReference type="ARBA" id="ARBA00010062"/>
    </source>
</evidence>
<dbReference type="PANTHER" id="PTHR30483">
    <property type="entry name" value="LEUCINE-SPECIFIC-BINDING PROTEIN"/>
    <property type="match status" value="1"/>
</dbReference>
<accession>A0AA97AKR6</accession>
<evidence type="ECO:0000259" key="3">
    <source>
        <dbReference type="Pfam" id="PF13458"/>
    </source>
</evidence>
<name>A0AA97AKR6_9CYAN</name>
<dbReference type="CDD" id="cd06268">
    <property type="entry name" value="PBP1_ABC_transporter_LIVBP-like"/>
    <property type="match status" value="1"/>
</dbReference>
<comment type="similarity">
    <text evidence="1">Belongs to the leucine-binding protein family.</text>
</comment>
<dbReference type="EMBL" id="CP053586">
    <property type="protein sequence ID" value="WNZ23852.1"/>
    <property type="molecule type" value="Genomic_DNA"/>
</dbReference>
<dbReference type="RefSeq" id="WP_316429336.1">
    <property type="nucleotide sequence ID" value="NZ_CP053586.1"/>
</dbReference>
<evidence type="ECO:0000313" key="4">
    <source>
        <dbReference type="EMBL" id="WNZ23852.1"/>
    </source>
</evidence>
<dbReference type="Gene3D" id="3.40.50.2300">
    <property type="match status" value="2"/>
</dbReference>